<dbReference type="Proteomes" id="UP001141806">
    <property type="component" value="Unassembled WGS sequence"/>
</dbReference>
<evidence type="ECO:0000313" key="1">
    <source>
        <dbReference type="EMBL" id="KAJ4959861.1"/>
    </source>
</evidence>
<sequence length="215" mass="23413">MLSIWFKRVLDQEDTVKKSSAIRISVSPGGSSSLYGEDGQHWLAASGQNQDAVADLEEISRRTRLVRGGRGSVGGSVSLHMEDEGIKSVDTGRWRFYGDLRSHLEGLLDWNQGVSHLWNTAMVDDPLFGNFGYAERVGKTCARTKNWDPVGFFGPKRTTVSHVAEDTSGDVWWELPSTVQLDAAADLRGSGKQADQGPFGASNQGLPAFSTVQVV</sequence>
<dbReference type="AlphaFoldDB" id="A0A9Q0H761"/>
<name>A0A9Q0H761_9MAGN</name>
<accession>A0A9Q0H761</accession>
<evidence type="ECO:0000313" key="2">
    <source>
        <dbReference type="Proteomes" id="UP001141806"/>
    </source>
</evidence>
<organism evidence="1 2">
    <name type="scientific">Protea cynaroides</name>
    <dbReference type="NCBI Taxonomy" id="273540"/>
    <lineage>
        <taxon>Eukaryota</taxon>
        <taxon>Viridiplantae</taxon>
        <taxon>Streptophyta</taxon>
        <taxon>Embryophyta</taxon>
        <taxon>Tracheophyta</taxon>
        <taxon>Spermatophyta</taxon>
        <taxon>Magnoliopsida</taxon>
        <taxon>Proteales</taxon>
        <taxon>Proteaceae</taxon>
        <taxon>Protea</taxon>
    </lineage>
</organism>
<reference evidence="1" key="1">
    <citation type="journal article" date="2023" name="Plant J.">
        <title>The genome of the king protea, Protea cynaroides.</title>
        <authorList>
            <person name="Chang J."/>
            <person name="Duong T.A."/>
            <person name="Schoeman C."/>
            <person name="Ma X."/>
            <person name="Roodt D."/>
            <person name="Barker N."/>
            <person name="Li Z."/>
            <person name="Van de Peer Y."/>
            <person name="Mizrachi E."/>
        </authorList>
    </citation>
    <scope>NUCLEOTIDE SEQUENCE</scope>
    <source>
        <tissue evidence="1">Young leaves</tissue>
    </source>
</reference>
<keyword evidence="2" id="KW-1185">Reference proteome</keyword>
<comment type="caution">
    <text evidence="1">The sequence shown here is derived from an EMBL/GenBank/DDBJ whole genome shotgun (WGS) entry which is preliminary data.</text>
</comment>
<protein>
    <submittedName>
        <fullName evidence="1">Uncharacterized protein</fullName>
    </submittedName>
</protein>
<proteinExistence type="predicted"/>
<gene>
    <name evidence="1" type="ORF">NE237_019771</name>
</gene>
<dbReference type="EMBL" id="JAMYWD010000009">
    <property type="protein sequence ID" value="KAJ4959861.1"/>
    <property type="molecule type" value="Genomic_DNA"/>
</dbReference>